<accession>A0A285RJ25</accession>
<organism evidence="1 2">
    <name type="scientific">Ureibacillus xyleni</name>
    <dbReference type="NCBI Taxonomy" id="614648"/>
    <lineage>
        <taxon>Bacteria</taxon>
        <taxon>Bacillati</taxon>
        <taxon>Bacillota</taxon>
        <taxon>Bacilli</taxon>
        <taxon>Bacillales</taxon>
        <taxon>Caryophanaceae</taxon>
        <taxon>Ureibacillus</taxon>
    </lineage>
</organism>
<sequence>MEIQFTNKFDMIKRTLYYWSKLYSQPLSSGVAYKQLNPIITINILNFDLFKESTHFHKTYHLHEDTEKTFLTDLMELHFVEIPKLLRDWKAQKLDPWNDVLARWLLLLSIVDHRKGTVYEDIYKELEVIAMKDKQLFDAFQQWQELSLSEKEYFAYLGRLKKIKDEESVIIEARLREEESREQGIEVGIEQGIRQVIVNLIKNGFSDEDISKLSNRSTEEVQAIRNECR</sequence>
<dbReference type="Pfam" id="PF12784">
    <property type="entry name" value="PDDEXK_2"/>
    <property type="match status" value="1"/>
</dbReference>
<dbReference type="InterPro" id="IPR010106">
    <property type="entry name" value="RpnA"/>
</dbReference>
<gene>
    <name evidence="1" type="ORF">SAMN05880501_101715</name>
</gene>
<keyword evidence="2" id="KW-1185">Reference proteome</keyword>
<dbReference type="PANTHER" id="PTHR41317">
    <property type="entry name" value="PD-(D_E)XK NUCLEASE FAMILY TRANSPOSASE"/>
    <property type="match status" value="1"/>
</dbReference>
<reference evidence="2" key="1">
    <citation type="submission" date="2017-08" db="EMBL/GenBank/DDBJ databases">
        <authorList>
            <person name="Varghese N."/>
            <person name="Submissions S."/>
        </authorList>
    </citation>
    <scope>NUCLEOTIDE SEQUENCE [LARGE SCALE GENOMIC DNA]</scope>
    <source>
        <strain evidence="2">JC22</strain>
    </source>
</reference>
<name>A0A285RJ25_9BACL</name>
<dbReference type="PANTHER" id="PTHR41317:SF1">
    <property type="entry name" value="PD-(D_E)XK NUCLEASE FAMILY TRANSPOSASE"/>
    <property type="match status" value="1"/>
</dbReference>
<evidence type="ECO:0000313" key="2">
    <source>
        <dbReference type="Proteomes" id="UP000219636"/>
    </source>
</evidence>
<evidence type="ECO:0000313" key="1">
    <source>
        <dbReference type="EMBL" id="SOB93874.1"/>
    </source>
</evidence>
<dbReference type="NCBIfam" id="TIGR01784">
    <property type="entry name" value="T_den_put_tspse"/>
    <property type="match status" value="1"/>
</dbReference>
<dbReference type="AlphaFoldDB" id="A0A285RJ25"/>
<protein>
    <submittedName>
        <fullName evidence="1">Predicted transposase/invertase (TIGR01784 family)</fullName>
    </submittedName>
</protein>
<proteinExistence type="predicted"/>
<dbReference type="Proteomes" id="UP000219636">
    <property type="component" value="Unassembled WGS sequence"/>
</dbReference>
<dbReference type="EMBL" id="OBMQ01000001">
    <property type="protein sequence ID" value="SOB93874.1"/>
    <property type="molecule type" value="Genomic_DNA"/>
</dbReference>